<name>A0ABS5MDM2_9BACI</name>
<dbReference type="EMBL" id="JAGXBY010000002">
    <property type="protein sequence ID" value="MBS3679848.1"/>
    <property type="molecule type" value="Genomic_DNA"/>
</dbReference>
<evidence type="ECO:0000256" key="1">
    <source>
        <dbReference type="ARBA" id="ARBA00001947"/>
    </source>
</evidence>
<protein>
    <recommendedName>
        <fullName evidence="8">Peptidase M50 domain-containing protein</fullName>
    </recommendedName>
</protein>
<feature type="transmembrane region" description="Helical" evidence="7">
    <location>
        <begin position="6"/>
        <end position="29"/>
    </location>
</feature>
<evidence type="ECO:0000256" key="6">
    <source>
        <dbReference type="ARBA" id="ARBA00023136"/>
    </source>
</evidence>
<feature type="transmembrane region" description="Helical" evidence="7">
    <location>
        <begin position="110"/>
        <end position="131"/>
    </location>
</feature>
<accession>A0ABS5MDM2</accession>
<proteinExistence type="inferred from homology"/>
<comment type="cofactor">
    <cofactor evidence="1">
        <name>Zn(2+)</name>
        <dbReference type="ChEBI" id="CHEBI:29105"/>
    </cofactor>
</comment>
<dbReference type="Pfam" id="PF02163">
    <property type="entry name" value="Peptidase_M50"/>
    <property type="match status" value="1"/>
</dbReference>
<keyword evidence="6 7" id="KW-0472">Membrane</keyword>
<keyword evidence="10" id="KW-1185">Reference proteome</keyword>
<keyword evidence="5 7" id="KW-1133">Transmembrane helix</keyword>
<evidence type="ECO:0000256" key="3">
    <source>
        <dbReference type="ARBA" id="ARBA00007931"/>
    </source>
</evidence>
<comment type="caution">
    <text evidence="9">The sequence shown here is derived from an EMBL/GenBank/DDBJ whole genome shotgun (WGS) entry which is preliminary data.</text>
</comment>
<evidence type="ECO:0000256" key="7">
    <source>
        <dbReference type="SAM" id="Phobius"/>
    </source>
</evidence>
<dbReference type="Proteomes" id="UP000681870">
    <property type="component" value="Unassembled WGS sequence"/>
</dbReference>
<gene>
    <name evidence="9" type="ORF">KGF86_06450</name>
</gene>
<feature type="transmembrane region" description="Helical" evidence="7">
    <location>
        <begin position="78"/>
        <end position="98"/>
    </location>
</feature>
<feature type="domain" description="Peptidase M50" evidence="8">
    <location>
        <begin position="10"/>
        <end position="99"/>
    </location>
</feature>
<keyword evidence="4 7" id="KW-0812">Transmembrane</keyword>
<evidence type="ECO:0000313" key="10">
    <source>
        <dbReference type="Proteomes" id="UP000681870"/>
    </source>
</evidence>
<evidence type="ECO:0000256" key="5">
    <source>
        <dbReference type="ARBA" id="ARBA00022989"/>
    </source>
</evidence>
<comment type="subcellular location">
    <subcellularLocation>
        <location evidence="2">Membrane</location>
        <topology evidence="2">Multi-pass membrane protein</topology>
    </subcellularLocation>
</comment>
<sequence>MIILEYFLFLLIAIPLPLILHEYGHVFFIKLFGGSVHKIVYGNGKKIFKIGKNVVCKNRFWTAEVDFSIDSMTTGKEILVSAGGIIVNVISATILWMIVELNYLHPYLPIRGYIIHSYLIAVFTMIPQVYADGTPNDGKHIMNLLRVKRKQ</sequence>
<dbReference type="RefSeq" id="WP_211741405.1">
    <property type="nucleotide sequence ID" value="NZ_JAGXBY010000002.1"/>
</dbReference>
<reference evidence="9 10" key="1">
    <citation type="submission" date="2021-05" db="EMBL/GenBank/DDBJ databases">
        <title>Ornithinibacillus massiliensis sp. nov.</title>
        <authorList>
            <person name="Iwaza R."/>
            <person name="Lagier J.-C."/>
            <person name="Raoult D."/>
        </authorList>
    </citation>
    <scope>NUCLEOTIDE SEQUENCE [LARGE SCALE GENOMIC DNA]</scope>
    <source>
        <strain evidence="9 10">Marseille-P3601</strain>
    </source>
</reference>
<dbReference type="InterPro" id="IPR008915">
    <property type="entry name" value="Peptidase_M50"/>
</dbReference>
<evidence type="ECO:0000313" key="9">
    <source>
        <dbReference type="EMBL" id="MBS3679848.1"/>
    </source>
</evidence>
<comment type="similarity">
    <text evidence="3">Belongs to the peptidase M50B family.</text>
</comment>
<evidence type="ECO:0000256" key="4">
    <source>
        <dbReference type="ARBA" id="ARBA00022692"/>
    </source>
</evidence>
<evidence type="ECO:0000259" key="8">
    <source>
        <dbReference type="Pfam" id="PF02163"/>
    </source>
</evidence>
<evidence type="ECO:0000256" key="2">
    <source>
        <dbReference type="ARBA" id="ARBA00004141"/>
    </source>
</evidence>
<organism evidence="9 10">
    <name type="scientific">Ornithinibacillus massiliensis</name>
    <dbReference type="NCBI Taxonomy" id="1944633"/>
    <lineage>
        <taxon>Bacteria</taxon>
        <taxon>Bacillati</taxon>
        <taxon>Bacillota</taxon>
        <taxon>Bacilli</taxon>
        <taxon>Bacillales</taxon>
        <taxon>Bacillaceae</taxon>
        <taxon>Ornithinibacillus</taxon>
    </lineage>
</organism>